<dbReference type="PANTHER" id="PTHR11827:SF103">
    <property type="entry name" value="SODIUM CHLORIDE COTRANSPORTER 69, ISOFORM E"/>
    <property type="match status" value="1"/>
</dbReference>
<evidence type="ECO:0000256" key="5">
    <source>
        <dbReference type="SAM" id="Phobius"/>
    </source>
</evidence>
<dbReference type="PANTHER" id="PTHR11827">
    <property type="entry name" value="SOLUTE CARRIER FAMILY 12, CATION COTRANSPORTERS"/>
    <property type="match status" value="1"/>
</dbReference>
<dbReference type="InterPro" id="IPR018491">
    <property type="entry name" value="SLC12_C"/>
</dbReference>
<dbReference type="InterPro" id="IPR004841">
    <property type="entry name" value="AA-permease/SLC12A_dom"/>
</dbReference>
<dbReference type="GO" id="GO:1990573">
    <property type="term" value="P:potassium ion import across plasma membrane"/>
    <property type="evidence" value="ECO:0007669"/>
    <property type="project" value="TreeGrafter"/>
</dbReference>
<keyword evidence="3 5" id="KW-1133">Transmembrane helix</keyword>
<evidence type="ECO:0000313" key="8">
    <source>
        <dbReference type="EMBL" id="KAK7068983.1"/>
    </source>
</evidence>
<dbReference type="GO" id="GO:0008511">
    <property type="term" value="F:sodium:potassium:chloride symporter activity"/>
    <property type="evidence" value="ECO:0007669"/>
    <property type="project" value="TreeGrafter"/>
</dbReference>
<feature type="transmembrane region" description="Helical" evidence="5">
    <location>
        <begin position="158"/>
        <end position="177"/>
    </location>
</feature>
<evidence type="ECO:0000256" key="4">
    <source>
        <dbReference type="ARBA" id="ARBA00023136"/>
    </source>
</evidence>
<dbReference type="Gene3D" id="1.20.1740.10">
    <property type="entry name" value="Amino acid/polyamine transporter I"/>
    <property type="match status" value="1"/>
</dbReference>
<feature type="domain" description="Amino acid permease/ SLC12A" evidence="6">
    <location>
        <begin position="4"/>
        <end position="240"/>
    </location>
</feature>
<dbReference type="GO" id="GO:0006884">
    <property type="term" value="P:cell volume homeostasis"/>
    <property type="evidence" value="ECO:0007669"/>
    <property type="project" value="TreeGrafter"/>
</dbReference>
<gene>
    <name evidence="8" type="ORF">SK128_015901</name>
</gene>
<keyword evidence="2 5" id="KW-0812">Transmembrane</keyword>
<comment type="caution">
    <text evidence="8">The sequence shown here is derived from an EMBL/GenBank/DDBJ whole genome shotgun (WGS) entry which is preliminary data.</text>
</comment>
<name>A0AAN8WUH5_HALRR</name>
<comment type="subcellular location">
    <subcellularLocation>
        <location evidence="1">Membrane</location>
        <topology evidence="1">Multi-pass membrane protein</topology>
    </subcellularLocation>
</comment>
<dbReference type="Pfam" id="PF00324">
    <property type="entry name" value="AA_permease"/>
    <property type="match status" value="1"/>
</dbReference>
<reference evidence="8 9" key="1">
    <citation type="submission" date="2023-11" db="EMBL/GenBank/DDBJ databases">
        <title>Halocaridina rubra genome assembly.</title>
        <authorList>
            <person name="Smith C."/>
        </authorList>
    </citation>
    <scope>NUCLEOTIDE SEQUENCE [LARGE SCALE GENOMIC DNA]</scope>
    <source>
        <strain evidence="8">EP-1</strain>
        <tissue evidence="8">Whole</tissue>
    </source>
</reference>
<feature type="transmembrane region" description="Helical" evidence="5">
    <location>
        <begin position="125"/>
        <end position="146"/>
    </location>
</feature>
<proteinExistence type="predicted"/>
<organism evidence="8 9">
    <name type="scientific">Halocaridina rubra</name>
    <name type="common">Hawaiian red shrimp</name>
    <dbReference type="NCBI Taxonomy" id="373956"/>
    <lineage>
        <taxon>Eukaryota</taxon>
        <taxon>Metazoa</taxon>
        <taxon>Ecdysozoa</taxon>
        <taxon>Arthropoda</taxon>
        <taxon>Crustacea</taxon>
        <taxon>Multicrustacea</taxon>
        <taxon>Malacostraca</taxon>
        <taxon>Eumalacostraca</taxon>
        <taxon>Eucarida</taxon>
        <taxon>Decapoda</taxon>
        <taxon>Pleocyemata</taxon>
        <taxon>Caridea</taxon>
        <taxon>Atyoidea</taxon>
        <taxon>Atyidae</taxon>
        <taxon>Halocaridina</taxon>
    </lineage>
</organism>
<feature type="transmembrane region" description="Helical" evidence="5">
    <location>
        <begin position="50"/>
        <end position="71"/>
    </location>
</feature>
<sequence length="649" mass="72560">MICAATVRDATGNVTQIADWSFTNCTGIDCKYGIQNSAQVMELMSIFGPLIYAGCFAASLSSALTTLVSSFKIFQALCRDKLYPGIYFFAKGYGKTDEPYRSYVLSVAVVIIFNLIARLDSIAPIITNFFMATYALINFSCVHASLQKSPAWRPAFKYYNPWLSLIGGVMCTVIMFFTSWWTALITFIIIILLCFYVKIRKPDANWGSSTQSQLYTTALDSAATLSITEEHIKTYRPQILVMTGAPNARPPLVHFANAITKKMSLLVIGHCIQELQTKRNRDYITKESIRWLAKHKIRGFYALADGFPMGQASRTLMANVGLGKLRPNLVLLGHKSDWQTCLPEERDEYFKVIQHAFDMHLAVGVLRVEGGLDYSHVIESLHQEEESKGAALNGSSGSLSTVTSDSVQAVSYQNLRTNLNVEEQNTTNGIGGLVSKKKPPQEYKYTSGESVPTCVIDNMLRFTTKQPKGTIDVWWLFDDGGLTVLIPYILTTRSQWSQCSMRVFFLANKKTDMASEQRRMAELLGKFRIEFSDVIMIPDVQKPAKKETMSDFNELIGKFVGDSDEEKGQVISEAELLALKDKTNRHLRIRELLLEHSGQASMIVMTLPVPTVGTVSAPLYLAWLETLTKDLPPFLLVRGSQSSVLTFYS</sequence>
<evidence type="ECO:0000259" key="7">
    <source>
        <dbReference type="Pfam" id="PF03522"/>
    </source>
</evidence>
<dbReference type="GO" id="GO:0055075">
    <property type="term" value="P:potassium ion homeostasis"/>
    <property type="evidence" value="ECO:0007669"/>
    <property type="project" value="TreeGrafter"/>
</dbReference>
<dbReference type="Pfam" id="PF03522">
    <property type="entry name" value="SLC12"/>
    <property type="match status" value="1"/>
</dbReference>
<dbReference type="GO" id="GO:0016020">
    <property type="term" value="C:membrane"/>
    <property type="evidence" value="ECO:0007669"/>
    <property type="project" value="UniProtKB-SubCell"/>
</dbReference>
<evidence type="ECO:0000256" key="2">
    <source>
        <dbReference type="ARBA" id="ARBA00022692"/>
    </source>
</evidence>
<feature type="domain" description="SLC12A transporter C-terminal" evidence="7">
    <location>
        <begin position="249"/>
        <end position="649"/>
    </location>
</feature>
<protein>
    <submittedName>
        <fullName evidence="8">Uncharacterized protein</fullName>
    </submittedName>
</protein>
<evidence type="ECO:0000256" key="1">
    <source>
        <dbReference type="ARBA" id="ARBA00004141"/>
    </source>
</evidence>
<feature type="transmembrane region" description="Helical" evidence="5">
    <location>
        <begin position="100"/>
        <end position="119"/>
    </location>
</feature>
<dbReference type="AlphaFoldDB" id="A0AAN8WUH5"/>
<dbReference type="GO" id="GO:0055064">
    <property type="term" value="P:chloride ion homeostasis"/>
    <property type="evidence" value="ECO:0007669"/>
    <property type="project" value="TreeGrafter"/>
</dbReference>
<evidence type="ECO:0000313" key="9">
    <source>
        <dbReference type="Proteomes" id="UP001381693"/>
    </source>
</evidence>
<keyword evidence="9" id="KW-1185">Reference proteome</keyword>
<accession>A0AAN8WUH5</accession>
<evidence type="ECO:0000256" key="3">
    <source>
        <dbReference type="ARBA" id="ARBA00022989"/>
    </source>
</evidence>
<dbReference type="GO" id="GO:0055078">
    <property type="term" value="P:sodium ion homeostasis"/>
    <property type="evidence" value="ECO:0007669"/>
    <property type="project" value="TreeGrafter"/>
</dbReference>
<evidence type="ECO:0000259" key="6">
    <source>
        <dbReference type="Pfam" id="PF00324"/>
    </source>
</evidence>
<dbReference type="InterPro" id="IPR004842">
    <property type="entry name" value="SLC12A_fam"/>
</dbReference>
<dbReference type="Proteomes" id="UP001381693">
    <property type="component" value="Unassembled WGS sequence"/>
</dbReference>
<keyword evidence="4 5" id="KW-0472">Membrane</keyword>
<dbReference type="EMBL" id="JAXCGZ010017063">
    <property type="protein sequence ID" value="KAK7068983.1"/>
    <property type="molecule type" value="Genomic_DNA"/>
</dbReference>